<proteinExistence type="predicted"/>
<name>A0A0D8FSA6_9ACTN</name>
<evidence type="ECO:0000313" key="3">
    <source>
        <dbReference type="Proteomes" id="UP000032336"/>
    </source>
</evidence>
<sequence length="133" mass="13742">MIHTCALARGASTIAEELTVAGVLVIRMSVARLAVVENAAVVDAPSHGPVIPIDPAPPMAQDRLPEFVRTSENATLKPPRGATGPTVAVSIRGSQGSVDVEAVGDAFDSTWLPERDPDVATLGEDAEAIPLNP</sequence>
<dbReference type="GeneID" id="78373131"/>
<keyword evidence="3" id="KW-1185">Reference proteome</keyword>
<protein>
    <submittedName>
        <fullName evidence="2">Uncharacterized protein</fullName>
    </submittedName>
</protein>
<dbReference type="Proteomes" id="UP000032336">
    <property type="component" value="Unassembled WGS sequence"/>
</dbReference>
<organism evidence="2 3">
    <name type="scientific">Ferrimicrobium acidiphilum DSM 19497</name>
    <dbReference type="NCBI Taxonomy" id="1121877"/>
    <lineage>
        <taxon>Bacteria</taxon>
        <taxon>Bacillati</taxon>
        <taxon>Actinomycetota</taxon>
        <taxon>Acidimicrobiia</taxon>
        <taxon>Acidimicrobiales</taxon>
        <taxon>Acidimicrobiaceae</taxon>
        <taxon>Ferrimicrobium</taxon>
    </lineage>
</organism>
<dbReference type="AlphaFoldDB" id="A0A0D8FSA6"/>
<dbReference type="RefSeq" id="WP_035391254.1">
    <property type="nucleotide sequence ID" value="NZ_JXUW01000020.1"/>
</dbReference>
<comment type="caution">
    <text evidence="2">The sequence shown here is derived from an EMBL/GenBank/DDBJ whole genome shotgun (WGS) entry which is preliminary data.</text>
</comment>
<feature type="region of interest" description="Disordered" evidence="1">
    <location>
        <begin position="111"/>
        <end position="133"/>
    </location>
</feature>
<reference evidence="2 3" key="1">
    <citation type="submission" date="2015-01" db="EMBL/GenBank/DDBJ databases">
        <title>Draft genome of the acidophilic iron oxidizer Ferrimicrobium acidiphilum strain T23.</title>
        <authorList>
            <person name="Poehlein A."/>
            <person name="Eisen S."/>
            <person name="Schloemann M."/>
            <person name="Johnson B.D."/>
            <person name="Daniel R."/>
            <person name="Muehling M."/>
        </authorList>
    </citation>
    <scope>NUCLEOTIDE SEQUENCE [LARGE SCALE GENOMIC DNA]</scope>
    <source>
        <strain evidence="2 3">T23</strain>
    </source>
</reference>
<evidence type="ECO:0000313" key="2">
    <source>
        <dbReference type="EMBL" id="KJE76168.1"/>
    </source>
</evidence>
<accession>A0A0D8FSA6</accession>
<gene>
    <name evidence="2" type="ORF">FEAC_20300</name>
</gene>
<dbReference type="STRING" id="1121877.FEAC_20300"/>
<dbReference type="EMBL" id="JXUW01000020">
    <property type="protein sequence ID" value="KJE76168.1"/>
    <property type="molecule type" value="Genomic_DNA"/>
</dbReference>
<evidence type="ECO:0000256" key="1">
    <source>
        <dbReference type="SAM" id="MobiDB-lite"/>
    </source>
</evidence>